<dbReference type="GO" id="GO:0043024">
    <property type="term" value="F:ribosomal small subunit binding"/>
    <property type="evidence" value="ECO:0007669"/>
    <property type="project" value="TreeGrafter"/>
</dbReference>
<accession>A0A6H0S2U9</accession>
<dbReference type="InterPro" id="IPR036567">
    <property type="entry name" value="RHF-like"/>
</dbReference>
<dbReference type="RefSeq" id="WP_168141664.1">
    <property type="nucleotide sequence ID" value="NZ_CBCSDT010000024.1"/>
</dbReference>
<evidence type="ECO:0000259" key="2">
    <source>
        <dbReference type="Pfam" id="PF16321"/>
    </source>
</evidence>
<protein>
    <submittedName>
        <fullName evidence="3">HPF/RaiA family ribosome-associated protein</fullName>
    </submittedName>
</protein>
<dbReference type="PANTHER" id="PTHR33231">
    <property type="entry name" value="30S RIBOSOMAL PROTEIN"/>
    <property type="match status" value="1"/>
</dbReference>
<organism evidence="3 4">
    <name type="scientific">Mycolicibacterium frederiksbergense</name>
    <dbReference type="NCBI Taxonomy" id="117567"/>
    <lineage>
        <taxon>Bacteria</taxon>
        <taxon>Bacillati</taxon>
        <taxon>Actinomycetota</taxon>
        <taxon>Actinomycetes</taxon>
        <taxon>Mycobacteriales</taxon>
        <taxon>Mycobacteriaceae</taxon>
        <taxon>Mycolicibacterium</taxon>
    </lineage>
</organism>
<evidence type="ECO:0000256" key="1">
    <source>
        <dbReference type="SAM" id="MobiDB-lite"/>
    </source>
</evidence>
<dbReference type="SUPFAM" id="SSF69754">
    <property type="entry name" value="Ribosome binding protein Y (YfiA homologue)"/>
    <property type="match status" value="1"/>
</dbReference>
<feature type="domain" description="Sigma 54 modulation/S30EA ribosomal protein C-terminal" evidence="2">
    <location>
        <begin position="134"/>
        <end position="186"/>
    </location>
</feature>
<proteinExistence type="predicted"/>
<name>A0A6H0S2U9_9MYCO</name>
<dbReference type="KEGG" id="mfre:EXE63_09040"/>
<dbReference type="Gene3D" id="3.30.160.100">
    <property type="entry name" value="Ribosome hibernation promotion factor-like"/>
    <property type="match status" value="1"/>
</dbReference>
<dbReference type="GO" id="GO:0045900">
    <property type="term" value="P:negative regulation of translational elongation"/>
    <property type="evidence" value="ECO:0007669"/>
    <property type="project" value="TreeGrafter"/>
</dbReference>
<feature type="domain" description="Sigma 54 modulation/S30EA ribosomal protein C-terminal" evidence="2">
    <location>
        <begin position="216"/>
        <end position="254"/>
    </location>
</feature>
<dbReference type="Pfam" id="PF16321">
    <property type="entry name" value="Ribosom_S30AE_C"/>
    <property type="match status" value="2"/>
</dbReference>
<dbReference type="AlphaFoldDB" id="A0A6H0S2U9"/>
<keyword evidence="4" id="KW-1185">Reference proteome</keyword>
<dbReference type="InterPro" id="IPR050574">
    <property type="entry name" value="HPF/YfiA_ribosome-assoc"/>
</dbReference>
<dbReference type="InterPro" id="IPR032528">
    <property type="entry name" value="Ribosom_S30AE_C"/>
</dbReference>
<dbReference type="PANTHER" id="PTHR33231:SF1">
    <property type="entry name" value="30S RIBOSOMAL PROTEIN"/>
    <property type="match status" value="1"/>
</dbReference>
<dbReference type="Proteomes" id="UP000501849">
    <property type="component" value="Chromosome"/>
</dbReference>
<dbReference type="Gene3D" id="3.30.505.50">
    <property type="entry name" value="Sigma 54 modulation/S30EA ribosomal protein, C-terminal domain"/>
    <property type="match status" value="2"/>
</dbReference>
<gene>
    <name evidence="3" type="ORF">EXE63_09040</name>
</gene>
<dbReference type="GO" id="GO:0022627">
    <property type="term" value="C:cytosolic small ribosomal subunit"/>
    <property type="evidence" value="ECO:0007669"/>
    <property type="project" value="TreeGrafter"/>
</dbReference>
<evidence type="ECO:0000313" key="3">
    <source>
        <dbReference type="EMBL" id="QIV81011.1"/>
    </source>
</evidence>
<sequence>MPNGVDAVPAFDLDITTRGVFPGAVEYARIKIGGLGRFTRHPITHARLRLTRGRRDVDGSAVIAQANMDVRGRPVRAQVEAATAREAIDKLEALMRRRLEHVCELWEPHRGPDAAPPWRHAAESGAARPPVTGEARISRRKSYAMAPCTVDEAVAEMEMLGYDFHLFHEIGCAASGVVYRDSPTGLRLALVAPALADQVAPFQLPVSISGQPVPCLREEAAVERMGLLNLPFLFYIDAAAGRASVLYRRLDGDLAVITPAG</sequence>
<dbReference type="InterPro" id="IPR038416">
    <property type="entry name" value="Ribosom_S30AE_C_sf"/>
</dbReference>
<reference evidence="3 4" key="1">
    <citation type="submission" date="2019-04" db="EMBL/GenBank/DDBJ databases">
        <title>Draft, Whole-Genome Sequence of the Anthracene-degrading Mycobacterium frederiksbergense LB501T, Isolated from a Polycyclic Aromatic Hydrocarbon (PAH)-Contaminated Soil.</title>
        <authorList>
            <person name="Augelletti F."/>
        </authorList>
    </citation>
    <scope>NUCLEOTIDE SEQUENCE [LARGE SCALE GENOMIC DNA]</scope>
    <source>
        <strain evidence="3 4">LB 501T</strain>
    </source>
</reference>
<evidence type="ECO:0000313" key="4">
    <source>
        <dbReference type="Proteomes" id="UP000501849"/>
    </source>
</evidence>
<feature type="region of interest" description="Disordered" evidence="1">
    <location>
        <begin position="114"/>
        <end position="133"/>
    </location>
</feature>
<dbReference type="EMBL" id="CP038799">
    <property type="protein sequence ID" value="QIV81011.1"/>
    <property type="molecule type" value="Genomic_DNA"/>
</dbReference>